<evidence type="ECO:0000256" key="2">
    <source>
        <dbReference type="ARBA" id="ARBA00004906"/>
    </source>
</evidence>
<evidence type="ECO:0000256" key="7">
    <source>
        <dbReference type="ARBA" id="ARBA00022833"/>
    </source>
</evidence>
<keyword evidence="4 9" id="KW-0808">Transferase</keyword>
<evidence type="ECO:0000256" key="4">
    <source>
        <dbReference type="ARBA" id="ARBA00022679"/>
    </source>
</evidence>
<evidence type="ECO:0000313" key="11">
    <source>
        <dbReference type="EMBL" id="KAJ7374746.1"/>
    </source>
</evidence>
<dbReference type="EC" id="2.3.2.27" evidence="9"/>
<keyword evidence="12" id="KW-1185">Reference proteome</keyword>
<dbReference type="PROSITE" id="PS50089">
    <property type="entry name" value="ZF_RING_2"/>
    <property type="match status" value="1"/>
</dbReference>
<evidence type="ECO:0000256" key="9">
    <source>
        <dbReference type="RuleBase" id="RU367105"/>
    </source>
</evidence>
<dbReference type="GO" id="GO:0008270">
    <property type="term" value="F:zinc ion binding"/>
    <property type="evidence" value="ECO:0007669"/>
    <property type="project" value="UniProtKB-KW"/>
</dbReference>
<dbReference type="GO" id="GO:0005737">
    <property type="term" value="C:cytoplasm"/>
    <property type="evidence" value="ECO:0007669"/>
    <property type="project" value="UniProtKB-SubCell"/>
</dbReference>
<feature type="domain" description="RING-type" evidence="10">
    <location>
        <begin position="12"/>
        <end position="51"/>
    </location>
</feature>
<keyword evidence="9" id="KW-0963">Cytoplasm</keyword>
<gene>
    <name evidence="11" type="primary">DTX3L_2</name>
    <name evidence="11" type="ORF">OS493_005093</name>
</gene>
<reference evidence="11" key="1">
    <citation type="submission" date="2023-01" db="EMBL/GenBank/DDBJ databases">
        <title>Genome assembly of the deep-sea coral Lophelia pertusa.</title>
        <authorList>
            <person name="Herrera S."/>
            <person name="Cordes E."/>
        </authorList>
    </citation>
    <scope>NUCLEOTIDE SEQUENCE</scope>
    <source>
        <strain evidence="11">USNM1676648</strain>
        <tissue evidence="11">Polyp</tissue>
    </source>
</reference>
<evidence type="ECO:0000256" key="6">
    <source>
        <dbReference type="ARBA" id="ARBA00022771"/>
    </source>
</evidence>
<dbReference type="GO" id="GO:0007219">
    <property type="term" value="P:Notch signaling pathway"/>
    <property type="evidence" value="ECO:0007669"/>
    <property type="project" value="InterPro"/>
</dbReference>
<evidence type="ECO:0000256" key="1">
    <source>
        <dbReference type="ARBA" id="ARBA00000900"/>
    </source>
</evidence>
<dbReference type="Gene3D" id="3.30.390.130">
    <property type="match status" value="2"/>
</dbReference>
<dbReference type="GO" id="GO:0016567">
    <property type="term" value="P:protein ubiquitination"/>
    <property type="evidence" value="ECO:0007669"/>
    <property type="project" value="UniProtKB-UniRule"/>
</dbReference>
<dbReference type="InterPro" id="IPR039396">
    <property type="entry name" value="Deltex_C"/>
</dbReference>
<keyword evidence="11" id="KW-0012">Acyltransferase</keyword>
<evidence type="ECO:0000259" key="10">
    <source>
        <dbReference type="PROSITE" id="PS50089"/>
    </source>
</evidence>
<dbReference type="OrthoDB" id="527344at2759"/>
<dbReference type="Pfam" id="PF18102">
    <property type="entry name" value="DTC"/>
    <property type="match status" value="2"/>
</dbReference>
<dbReference type="InterPro" id="IPR013083">
    <property type="entry name" value="Znf_RING/FYVE/PHD"/>
</dbReference>
<dbReference type="InterPro" id="IPR001841">
    <property type="entry name" value="Znf_RING"/>
</dbReference>
<comment type="catalytic activity">
    <reaction evidence="1 9">
        <text>S-ubiquitinyl-[E2 ubiquitin-conjugating enzyme]-L-cysteine + [acceptor protein]-L-lysine = [E2 ubiquitin-conjugating enzyme]-L-cysteine + N(6)-ubiquitinyl-[acceptor protein]-L-lysine.</text>
        <dbReference type="EC" id="2.3.2.27"/>
    </reaction>
</comment>
<evidence type="ECO:0000313" key="12">
    <source>
        <dbReference type="Proteomes" id="UP001163046"/>
    </source>
</evidence>
<dbReference type="GO" id="GO:0061630">
    <property type="term" value="F:ubiquitin protein ligase activity"/>
    <property type="evidence" value="ECO:0007669"/>
    <property type="project" value="UniProtKB-UniRule"/>
</dbReference>
<accession>A0A9W9Z3Y8</accession>
<name>A0A9W9Z3Y8_9CNID</name>
<dbReference type="PANTHER" id="PTHR12622">
    <property type="entry name" value="DELTEX-RELATED"/>
    <property type="match status" value="1"/>
</dbReference>
<dbReference type="Proteomes" id="UP001163046">
    <property type="component" value="Unassembled WGS sequence"/>
</dbReference>
<comment type="pathway">
    <text evidence="2 9">Protein modification; protein ubiquitination.</text>
</comment>
<comment type="subcellular location">
    <subcellularLocation>
        <location evidence="9">Cytoplasm</location>
    </subcellularLocation>
</comment>
<evidence type="ECO:0000256" key="8">
    <source>
        <dbReference type="PROSITE-ProRule" id="PRU00175"/>
    </source>
</evidence>
<dbReference type="AlphaFoldDB" id="A0A9W9Z3Y8"/>
<evidence type="ECO:0000256" key="3">
    <source>
        <dbReference type="ARBA" id="ARBA00009413"/>
    </source>
</evidence>
<dbReference type="Pfam" id="PF13923">
    <property type="entry name" value="zf-C3HC4_2"/>
    <property type="match status" value="1"/>
</dbReference>
<comment type="similarity">
    <text evidence="3 9">Belongs to the Deltex family.</text>
</comment>
<comment type="caution">
    <text evidence="11">The sequence shown here is derived from an EMBL/GenBank/DDBJ whole genome shotgun (WGS) entry which is preliminary data.</text>
</comment>
<proteinExistence type="inferred from homology"/>
<keyword evidence="6 8" id="KW-0863">Zinc-finger</keyword>
<protein>
    <recommendedName>
        <fullName evidence="9">E3 ubiquitin-protein ligase</fullName>
        <ecNumber evidence="9">2.3.2.27</ecNumber>
    </recommendedName>
</protein>
<dbReference type="InterPro" id="IPR039398">
    <property type="entry name" value="Deltex_fam"/>
</dbReference>
<dbReference type="SUPFAM" id="SSF57850">
    <property type="entry name" value="RING/U-box"/>
    <property type="match status" value="1"/>
</dbReference>
<dbReference type="InterPro" id="IPR039399">
    <property type="entry name" value="Deltex_C_sf"/>
</dbReference>
<sequence length="174" mass="19782">MHSSHEKDEPKCSMCMNLNKDHVYPSRCGHYFCESCWKNFIEKTRICPRCTQDGRFKGNQPMGHMSWTTELDISLPGYKDCGTIVITYKFRKGIQGPEHPVRDILTVVLKSRATGQENSIIILNGIEQKTNRSGGPANYGYPDAGYLDRLKSQLTEKGIIYTLQMQDVQISSID</sequence>
<organism evidence="11 12">
    <name type="scientific">Desmophyllum pertusum</name>
    <dbReference type="NCBI Taxonomy" id="174260"/>
    <lineage>
        <taxon>Eukaryota</taxon>
        <taxon>Metazoa</taxon>
        <taxon>Cnidaria</taxon>
        <taxon>Anthozoa</taxon>
        <taxon>Hexacorallia</taxon>
        <taxon>Scleractinia</taxon>
        <taxon>Caryophylliina</taxon>
        <taxon>Caryophylliidae</taxon>
        <taxon>Desmophyllum</taxon>
    </lineage>
</organism>
<keyword evidence="7 9" id="KW-0862">Zinc</keyword>
<keyword evidence="5 9" id="KW-0479">Metal-binding</keyword>
<dbReference type="EMBL" id="MU826827">
    <property type="protein sequence ID" value="KAJ7374746.1"/>
    <property type="molecule type" value="Genomic_DNA"/>
</dbReference>
<evidence type="ECO:0000256" key="5">
    <source>
        <dbReference type="ARBA" id="ARBA00022723"/>
    </source>
</evidence>
<dbReference type="Gene3D" id="3.30.40.10">
    <property type="entry name" value="Zinc/RING finger domain, C3HC4 (zinc finger)"/>
    <property type="match status" value="1"/>
</dbReference>